<accession>G4QDY9</accession>
<keyword evidence="4" id="KW-0804">Transcription</keyword>
<dbReference type="HOGENOM" id="CLU_047691_3_0_6"/>
<dbReference type="InterPro" id="IPR013324">
    <property type="entry name" value="RNA_pol_sigma_r3/r4-like"/>
</dbReference>
<feature type="domain" description="RNA polymerase sigma factor 70 region 4 type 2" evidence="6">
    <location>
        <begin position="134"/>
        <end position="181"/>
    </location>
</feature>
<dbReference type="InterPro" id="IPR039425">
    <property type="entry name" value="RNA_pol_sigma-70-like"/>
</dbReference>
<dbReference type="SUPFAM" id="SSF88659">
    <property type="entry name" value="Sigma3 and sigma4 domains of RNA polymerase sigma factors"/>
    <property type="match status" value="1"/>
</dbReference>
<evidence type="ECO:0000259" key="5">
    <source>
        <dbReference type="Pfam" id="PF04542"/>
    </source>
</evidence>
<dbReference type="PANTHER" id="PTHR43133">
    <property type="entry name" value="RNA POLYMERASE ECF-TYPE SIGMA FACTO"/>
    <property type="match status" value="1"/>
</dbReference>
<dbReference type="InterPro" id="IPR007627">
    <property type="entry name" value="RNA_pol_sigma70_r2"/>
</dbReference>
<dbReference type="SUPFAM" id="SSF88946">
    <property type="entry name" value="Sigma2 domain of RNA polymerase sigma factors"/>
    <property type="match status" value="1"/>
</dbReference>
<dbReference type="Proteomes" id="UP000009282">
    <property type="component" value="Chromosome"/>
</dbReference>
<evidence type="ECO:0000313" key="8">
    <source>
        <dbReference type="Proteomes" id="UP000009282"/>
    </source>
</evidence>
<dbReference type="eggNOG" id="COG1595">
    <property type="taxonomic scope" value="Bacteria"/>
</dbReference>
<dbReference type="Gene3D" id="1.10.1740.10">
    <property type="match status" value="1"/>
</dbReference>
<evidence type="ECO:0000256" key="2">
    <source>
        <dbReference type="ARBA" id="ARBA00023015"/>
    </source>
</evidence>
<dbReference type="AlphaFoldDB" id="G4QDY9"/>
<dbReference type="KEGG" id="gni:GNIT_3168"/>
<dbReference type="InterPro" id="IPR036388">
    <property type="entry name" value="WH-like_DNA-bd_sf"/>
</dbReference>
<protein>
    <submittedName>
        <fullName evidence="7">Putative RNA polymerase sigma factor</fullName>
    </submittedName>
</protein>
<evidence type="ECO:0000259" key="6">
    <source>
        <dbReference type="Pfam" id="PF08281"/>
    </source>
</evidence>
<reference evidence="7 8" key="1">
    <citation type="journal article" date="2011" name="J. Bacteriol.">
        <title>Complete genome sequence of seawater bacterium Glaciecola nitratireducens FR1064T.</title>
        <authorList>
            <person name="Bian F."/>
            <person name="Qin Q.L."/>
            <person name="Xie B.B."/>
            <person name="Shu Y.L."/>
            <person name="Zhang X.Y."/>
            <person name="Yu Y."/>
            <person name="Chen B."/>
            <person name="Chen X.L."/>
            <person name="Zhou B.C."/>
            <person name="Zhang Y.Z."/>
        </authorList>
    </citation>
    <scope>NUCLEOTIDE SEQUENCE [LARGE SCALE GENOMIC DNA]</scope>
    <source>
        <strain evidence="8">JCM 12485 / KCTC 12276 / FR1064</strain>
    </source>
</reference>
<evidence type="ECO:0000256" key="4">
    <source>
        <dbReference type="ARBA" id="ARBA00023163"/>
    </source>
</evidence>
<gene>
    <name evidence="7" type="primary">rpoE</name>
    <name evidence="7" type="ordered locus">GNIT_3168</name>
</gene>
<keyword evidence="3" id="KW-0731">Sigma factor</keyword>
<dbReference type="InterPro" id="IPR013249">
    <property type="entry name" value="RNA_pol_sigma70_r4_t2"/>
</dbReference>
<dbReference type="RefSeq" id="WP_014110134.1">
    <property type="nucleotide sequence ID" value="NC_016041.1"/>
</dbReference>
<evidence type="ECO:0000256" key="3">
    <source>
        <dbReference type="ARBA" id="ARBA00023082"/>
    </source>
</evidence>
<keyword evidence="2" id="KW-0805">Transcription regulation</keyword>
<dbReference type="NCBIfam" id="TIGR02937">
    <property type="entry name" value="sigma70-ECF"/>
    <property type="match status" value="1"/>
</dbReference>
<dbReference type="Pfam" id="PF04542">
    <property type="entry name" value="Sigma70_r2"/>
    <property type="match status" value="1"/>
</dbReference>
<dbReference type="GO" id="GO:0016987">
    <property type="term" value="F:sigma factor activity"/>
    <property type="evidence" value="ECO:0007669"/>
    <property type="project" value="UniProtKB-KW"/>
</dbReference>
<name>G4QDY9_GLANF</name>
<dbReference type="PANTHER" id="PTHR43133:SF46">
    <property type="entry name" value="RNA POLYMERASE SIGMA-70 FACTOR ECF SUBFAMILY"/>
    <property type="match status" value="1"/>
</dbReference>
<evidence type="ECO:0000256" key="1">
    <source>
        <dbReference type="ARBA" id="ARBA00010641"/>
    </source>
</evidence>
<dbReference type="Gene3D" id="1.10.10.10">
    <property type="entry name" value="Winged helix-like DNA-binding domain superfamily/Winged helix DNA-binding domain"/>
    <property type="match status" value="1"/>
</dbReference>
<comment type="similarity">
    <text evidence="1">Belongs to the sigma-70 factor family. ECF subfamily.</text>
</comment>
<proteinExistence type="inferred from homology"/>
<dbReference type="STRING" id="1085623.GNIT_3168"/>
<organism evidence="7 8">
    <name type="scientific">Glaciecola nitratireducens (strain JCM 12485 / KCTC 12276 / FR1064)</name>
    <dbReference type="NCBI Taxonomy" id="1085623"/>
    <lineage>
        <taxon>Bacteria</taxon>
        <taxon>Pseudomonadati</taxon>
        <taxon>Pseudomonadota</taxon>
        <taxon>Gammaproteobacteria</taxon>
        <taxon>Alteromonadales</taxon>
        <taxon>Alteromonadaceae</taxon>
        <taxon>Brumicola</taxon>
    </lineage>
</organism>
<dbReference type="EMBL" id="CP003060">
    <property type="protein sequence ID" value="AEP31263.1"/>
    <property type="molecule type" value="Genomic_DNA"/>
</dbReference>
<dbReference type="InterPro" id="IPR013325">
    <property type="entry name" value="RNA_pol_sigma_r2"/>
</dbReference>
<sequence length="191" mass="21873">MSPTLNLIDTQYNALADKKQQNQALIDAAKLGDKAAFKQLYELHVGRVYGLCFRLCADKSLAEDATQEVFVQVWQKLANFDGDSQFSTWLHSVTSNVTISYLRKQRGWWQKMFSIEQTSAMEKAAEGSIADTNLEQYIYQLPERARWVFVLHAIEGYRHEEIADMLNMAVGTSKAQFHRAKGLIQGWMDDE</sequence>
<keyword evidence="8" id="KW-1185">Reference proteome</keyword>
<dbReference type="Pfam" id="PF08281">
    <property type="entry name" value="Sigma70_r4_2"/>
    <property type="match status" value="1"/>
</dbReference>
<dbReference type="GO" id="GO:0003677">
    <property type="term" value="F:DNA binding"/>
    <property type="evidence" value="ECO:0007669"/>
    <property type="project" value="InterPro"/>
</dbReference>
<dbReference type="OrthoDB" id="9780326at2"/>
<feature type="domain" description="RNA polymerase sigma-70 region 2" evidence="5">
    <location>
        <begin position="40"/>
        <end position="106"/>
    </location>
</feature>
<dbReference type="CDD" id="cd06171">
    <property type="entry name" value="Sigma70_r4"/>
    <property type="match status" value="1"/>
</dbReference>
<dbReference type="GO" id="GO:0006352">
    <property type="term" value="P:DNA-templated transcription initiation"/>
    <property type="evidence" value="ECO:0007669"/>
    <property type="project" value="InterPro"/>
</dbReference>
<evidence type="ECO:0000313" key="7">
    <source>
        <dbReference type="EMBL" id="AEP31263.1"/>
    </source>
</evidence>
<dbReference type="InterPro" id="IPR014284">
    <property type="entry name" value="RNA_pol_sigma-70_dom"/>
</dbReference>